<evidence type="ECO:0000313" key="1">
    <source>
        <dbReference type="EMBL" id="RAH64061.1"/>
    </source>
</evidence>
<accession>A0ACD1GRL0</accession>
<dbReference type="Proteomes" id="UP000249661">
    <property type="component" value="Unassembled WGS sequence"/>
</dbReference>
<protein>
    <submittedName>
        <fullName evidence="1">Gamma-tubulin complex component Gcp6</fullName>
    </submittedName>
</protein>
<proteinExistence type="predicted"/>
<reference evidence="1" key="1">
    <citation type="submission" date="2018-02" db="EMBL/GenBank/DDBJ databases">
        <title>The genomes of Aspergillus section Nigri reveals drivers in fungal speciation.</title>
        <authorList>
            <consortium name="DOE Joint Genome Institute"/>
            <person name="Vesth T.C."/>
            <person name="Nybo J."/>
            <person name="Theobald S."/>
            <person name="Brandl J."/>
            <person name="Frisvad J.C."/>
            <person name="Nielsen K.F."/>
            <person name="Lyhne E.K."/>
            <person name="Kogle M.E."/>
            <person name="Kuo A."/>
            <person name="Riley R."/>
            <person name="Clum A."/>
            <person name="Nolan M."/>
            <person name="Lipzen A."/>
            <person name="Salamov A."/>
            <person name="Henrissat B."/>
            <person name="Wiebenga A."/>
            <person name="De vries R.P."/>
            <person name="Grigoriev I.V."/>
            <person name="Mortensen U.H."/>
            <person name="Andersen M.R."/>
            <person name="Baker S.E."/>
        </authorList>
    </citation>
    <scope>NUCLEOTIDE SEQUENCE</scope>
    <source>
        <strain evidence="1">CBS 121060</strain>
    </source>
</reference>
<sequence length="990" mass="110575">MDSEECVRDPFSSEGLWRLSEFTLQCLQPLEALPWDERLPDLSGGVFKLPLDIFDKVAPRIPELDVFETSFGDPEPPLLPTLDTSSESQFETSFDHNEETEQTEDGHQPIDDIWAPDNILPNPDHEVSLNSWERFLDRNHREQVTAYFSESGAKGFDAALAHQAAKNNSPERHLIVRNGVYFQALFRLGLGWGSRFFRYNEQHNTFEVVHDNLRISGLTSAALKAVTTDLIGYGTRMQKIRRFVDRIPVKSNELSTLSAFSSAAAVITYTLEKQLARHASHIASLLQIKSLFAQCGDLVHVLANMVDAVQGAVSETQLISIVLERAAHFSQVFGQMEPLLRQVIARVMEPWLSYVETWVGFQPETSTSIELASSGRTFVFRETTDKHTFSSRATTVDYSFLPDMMPSFVPSDQAQLIFETGRSLRLLKRNHPQHPIASHATYGAESVKLDCAGTWFDIEKIQRKASEYEARLRAAILKYNRGEQLDTHAAATSLAPNPEMHSETDGAFELLDIDKASKTAGLVPDDAALSQSRLGRLIEEARPLHLESQHTQSHELSPELTSTPYLSLAPFLSSQAILIDYSCLHMLFKEHHLRTHLTLQWRFQLLGDGFFTTRLFHALFDPEMTSGERKSGVVRTAVHTGLRLGTRSRDTWPPASSELRLVLIGLLDESSSSSTTNTTNPTNNPQPNDTLSFSIRTLSPAATQRARNPHALEALDFLRLIYTPPTAVLATILTANALTKYDLLFKHLLRLQRMVSVATTLIRDATARTSLSGDPHNIYQRFRVEAQHFVLAVADYCCHVAVGAAWTRFQDRLARVEACLDRGDIDGAIDAAGGSVPRLREMHEAMLDEMLRAMMLSGEAELELALEQSDQSSAREAQHDDNHHQLDKARRWLEASFTSILEFAPFSLVDGADGVRGPQAVEEVRRLYLLFRKQVAGFLACLRGLDGGGGGASGVEPLSSSFTARRAWGREGPTSVFDHLLARLEVKAYY</sequence>
<name>A0ACD1GRL0_9EURO</name>
<evidence type="ECO:0000313" key="2">
    <source>
        <dbReference type="Proteomes" id="UP000249661"/>
    </source>
</evidence>
<keyword evidence="2" id="KW-1185">Reference proteome</keyword>
<gene>
    <name evidence="1" type="ORF">BO66DRAFT_424436</name>
</gene>
<organism evidence="1 2">
    <name type="scientific">Aspergillus aculeatinus CBS 121060</name>
    <dbReference type="NCBI Taxonomy" id="1448322"/>
    <lineage>
        <taxon>Eukaryota</taxon>
        <taxon>Fungi</taxon>
        <taxon>Dikarya</taxon>
        <taxon>Ascomycota</taxon>
        <taxon>Pezizomycotina</taxon>
        <taxon>Eurotiomycetes</taxon>
        <taxon>Eurotiomycetidae</taxon>
        <taxon>Eurotiales</taxon>
        <taxon>Aspergillaceae</taxon>
        <taxon>Aspergillus</taxon>
        <taxon>Aspergillus subgen. Circumdati</taxon>
    </lineage>
</organism>
<dbReference type="EMBL" id="KZ825022">
    <property type="protein sequence ID" value="RAH64061.1"/>
    <property type="molecule type" value="Genomic_DNA"/>
</dbReference>